<dbReference type="SUPFAM" id="SSF81585">
    <property type="entry name" value="PsbU/PolX domain-like"/>
    <property type="match status" value="1"/>
</dbReference>
<evidence type="ECO:0000259" key="1">
    <source>
        <dbReference type="PROSITE" id="PS51918"/>
    </source>
</evidence>
<keyword evidence="3" id="KW-1185">Reference proteome</keyword>
<dbReference type="Gene3D" id="3.30.750.210">
    <property type="match status" value="1"/>
</dbReference>
<proteinExistence type="predicted"/>
<dbReference type="SMART" id="SM00729">
    <property type="entry name" value="Elp3"/>
    <property type="match status" value="1"/>
</dbReference>
<name>A0AAP2RFP6_9EURY</name>
<protein>
    <submittedName>
        <fullName evidence="2">Radical SAM protein</fullName>
    </submittedName>
</protein>
<organism evidence="2 3">
    <name type="scientific">Methanooceanicella nereidis</name>
    <dbReference type="NCBI Taxonomy" id="2052831"/>
    <lineage>
        <taxon>Archaea</taxon>
        <taxon>Methanobacteriati</taxon>
        <taxon>Methanobacteriota</taxon>
        <taxon>Stenosarchaea group</taxon>
        <taxon>Methanomicrobia</taxon>
        <taxon>Methanocellales</taxon>
        <taxon>Methanocellaceae</taxon>
        <taxon>Methanooceanicella</taxon>
    </lineage>
</organism>
<reference evidence="2 3" key="1">
    <citation type="submission" date="2017-11" db="EMBL/GenBank/DDBJ databases">
        <title>Isolation and Characterization of Family Methanocellaceae Species from Potential Methane Hydrate Area Offshore Southwestern Taiwan.</title>
        <authorList>
            <person name="Zhang W.-L."/>
            <person name="Chen W.-C."/>
            <person name="Lai M.-C."/>
            <person name="Chen S.-C."/>
        </authorList>
    </citation>
    <scope>NUCLEOTIDE SEQUENCE [LARGE SCALE GENOMIC DNA]</scope>
    <source>
        <strain evidence="2 3">CWC-04</strain>
    </source>
</reference>
<dbReference type="Gene3D" id="1.10.150.320">
    <property type="entry name" value="Photosystem II 12 kDa extrinsic protein"/>
    <property type="match status" value="1"/>
</dbReference>
<dbReference type="PROSITE" id="PS51918">
    <property type="entry name" value="RADICAL_SAM"/>
    <property type="match status" value="1"/>
</dbReference>
<comment type="caution">
    <text evidence="2">The sequence shown here is derived from an EMBL/GenBank/DDBJ whole genome shotgun (WGS) entry which is preliminary data.</text>
</comment>
<dbReference type="EMBL" id="PGCK01000015">
    <property type="protein sequence ID" value="MCD1296242.1"/>
    <property type="molecule type" value="Genomic_DNA"/>
</dbReference>
<feature type="domain" description="Radical SAM core" evidence="1">
    <location>
        <begin position="179"/>
        <end position="444"/>
    </location>
</feature>
<dbReference type="InterPro" id="IPR058240">
    <property type="entry name" value="rSAM_sf"/>
</dbReference>
<dbReference type="InterPro" id="IPR007197">
    <property type="entry name" value="rSAM"/>
</dbReference>
<dbReference type="Pfam" id="PF04055">
    <property type="entry name" value="Radical_SAM"/>
    <property type="match status" value="1"/>
</dbReference>
<dbReference type="PANTHER" id="PTHR43324:SF1">
    <property type="entry name" value="RADICAL SAM CORE DOMAIN-CONTAINING PROTEIN"/>
    <property type="match status" value="1"/>
</dbReference>
<sequence>MTAPETNRAVILDGYVDEPACLGVPPYMAPYPRYVAGALDCEVRYYTIDQLRKDRSILDVMKASDLVVAISGVTVPGKYLGGTPASLQELERYMSALSKPVKILGGPVSMFGAGSEGGKMARKMKFSQSFDIIATGDIEAVVSGFIREGLAVDPGLRRNSGDISEWAVRGARIVPQHPDFPYTMVELETYRGCFRGTCSFCTERFYGKPDFRPVKDIVEEVSALYRAGARHFRLGRQPDILTYMSKEIGEFPRPDPEAIEKLYRGIRTAAPDLKVLHMDNANPGTIAHYPEECRAILKTIVKYHTSGDVAAFGMESADPQVIKLNDLKAQPEEVLEAIRIVNEVGKTRGQNGLPELLPGLNFVHGLMGETKNTFRLNYDFLKRLLEEDLWVRRINIRQVMPFEGTEMAEFGEKLVNKHKGVFHSYKEKIREEIDMGMLRRVVPEGTVLRDVRMELFEKGVTFGRQIATYPILVGVPRESPIGNIGDYKVVGHGFRSITAVPYPLDINHAPSRVIESLPGVGKNRAANIIRSRPFNSPEDFIAAMDDPKVARALIEYFEYC</sequence>
<dbReference type="Proteomes" id="UP001320159">
    <property type="component" value="Unassembled WGS sequence"/>
</dbReference>
<dbReference type="InterPro" id="IPR006638">
    <property type="entry name" value="Elp3/MiaA/NifB-like_rSAM"/>
</dbReference>
<dbReference type="SUPFAM" id="SSF102114">
    <property type="entry name" value="Radical SAM enzymes"/>
    <property type="match status" value="1"/>
</dbReference>
<dbReference type="GO" id="GO:0003824">
    <property type="term" value="F:catalytic activity"/>
    <property type="evidence" value="ECO:0007669"/>
    <property type="project" value="InterPro"/>
</dbReference>
<dbReference type="RefSeq" id="WP_230743231.1">
    <property type="nucleotide sequence ID" value="NZ_PGCK01000015.1"/>
</dbReference>
<dbReference type="Gene3D" id="3.30.750.200">
    <property type="match status" value="1"/>
</dbReference>
<dbReference type="CDD" id="cd09897">
    <property type="entry name" value="H3TH_FEN1-XPG-like"/>
    <property type="match status" value="1"/>
</dbReference>
<gene>
    <name evidence="2" type="ORF">CUJ83_14665</name>
</gene>
<accession>A0AAP2RFP6</accession>
<dbReference type="AlphaFoldDB" id="A0AAP2RFP6"/>
<evidence type="ECO:0000313" key="3">
    <source>
        <dbReference type="Proteomes" id="UP001320159"/>
    </source>
</evidence>
<dbReference type="GO" id="GO:0051536">
    <property type="term" value="F:iron-sulfur cluster binding"/>
    <property type="evidence" value="ECO:0007669"/>
    <property type="project" value="InterPro"/>
</dbReference>
<dbReference type="PANTHER" id="PTHR43324">
    <property type="match status" value="1"/>
</dbReference>
<dbReference type="SFLD" id="SFLDG01082">
    <property type="entry name" value="B12-binding_domain_containing"/>
    <property type="match status" value="1"/>
</dbReference>
<evidence type="ECO:0000313" key="2">
    <source>
        <dbReference type="EMBL" id="MCD1296242.1"/>
    </source>
</evidence>
<dbReference type="SFLD" id="SFLDS00029">
    <property type="entry name" value="Radical_SAM"/>
    <property type="match status" value="1"/>
</dbReference>